<evidence type="ECO:0000256" key="1">
    <source>
        <dbReference type="SAM" id="MobiDB-lite"/>
    </source>
</evidence>
<dbReference type="Gene3D" id="3.40.30.10">
    <property type="entry name" value="Glutaredoxin"/>
    <property type="match status" value="1"/>
</dbReference>
<sequence>MQAIAKIDEHTQHASQLQQTPNTQIPQIPMQPFFRYDLYQDRYPSGRLDVTVQMEGSSEGVVIHSKKRGDKFPESDMRRFLERLDKAMGKQ</sequence>
<comment type="caution">
    <text evidence="2">The sequence shown here is derived from an EMBL/GenBank/DDBJ whole genome shotgun (WGS) entry which is preliminary data.</text>
</comment>
<dbReference type="Proteomes" id="UP000785679">
    <property type="component" value="Unassembled WGS sequence"/>
</dbReference>
<gene>
    <name evidence="2" type="ORF">FGO68_gene14901</name>
</gene>
<organism evidence="2 3">
    <name type="scientific">Halteria grandinella</name>
    <dbReference type="NCBI Taxonomy" id="5974"/>
    <lineage>
        <taxon>Eukaryota</taxon>
        <taxon>Sar</taxon>
        <taxon>Alveolata</taxon>
        <taxon>Ciliophora</taxon>
        <taxon>Intramacronucleata</taxon>
        <taxon>Spirotrichea</taxon>
        <taxon>Stichotrichia</taxon>
        <taxon>Sporadotrichida</taxon>
        <taxon>Halteriidae</taxon>
        <taxon>Halteria</taxon>
    </lineage>
</organism>
<proteinExistence type="predicted"/>
<keyword evidence="3" id="KW-1185">Reference proteome</keyword>
<feature type="compositionally biased region" description="Basic and acidic residues" evidence="1">
    <location>
        <begin position="1"/>
        <end position="12"/>
    </location>
</feature>
<evidence type="ECO:0000313" key="3">
    <source>
        <dbReference type="Proteomes" id="UP000785679"/>
    </source>
</evidence>
<dbReference type="AlphaFoldDB" id="A0A8J8NBE6"/>
<dbReference type="OrthoDB" id="444492at2759"/>
<name>A0A8J8NBE6_HALGN</name>
<evidence type="ECO:0000313" key="2">
    <source>
        <dbReference type="EMBL" id="TNV71802.1"/>
    </source>
</evidence>
<accession>A0A8J8NBE6</accession>
<protein>
    <submittedName>
        <fullName evidence="2">Uncharacterized protein</fullName>
    </submittedName>
</protein>
<feature type="compositionally biased region" description="Low complexity" evidence="1">
    <location>
        <begin position="16"/>
        <end position="26"/>
    </location>
</feature>
<reference evidence="2" key="1">
    <citation type="submission" date="2019-06" db="EMBL/GenBank/DDBJ databases">
        <authorList>
            <person name="Zheng W."/>
        </authorList>
    </citation>
    <scope>NUCLEOTIDE SEQUENCE</scope>
    <source>
        <strain evidence="2">QDHG01</strain>
    </source>
</reference>
<dbReference type="EMBL" id="RRYP01027251">
    <property type="protein sequence ID" value="TNV71802.1"/>
    <property type="molecule type" value="Genomic_DNA"/>
</dbReference>
<feature type="region of interest" description="Disordered" evidence="1">
    <location>
        <begin position="1"/>
        <end position="26"/>
    </location>
</feature>